<dbReference type="PANTHER" id="PTHR31900:SF33">
    <property type="entry name" value="PROTEIN WITH RNI-LIKE_FBD-LIKE DOMAIN"/>
    <property type="match status" value="1"/>
</dbReference>
<keyword evidence="3" id="KW-1185">Reference proteome</keyword>
<dbReference type="EMBL" id="QGKV02001556">
    <property type="protein sequence ID" value="KAF3518871.1"/>
    <property type="molecule type" value="Genomic_DNA"/>
</dbReference>
<reference evidence="2 3" key="1">
    <citation type="journal article" date="2020" name="BMC Genomics">
        <title>Intraspecific diversification of the crop wild relative Brassica cretica Lam. using demographic model selection.</title>
        <authorList>
            <person name="Kioukis A."/>
            <person name="Michalopoulou V.A."/>
            <person name="Briers L."/>
            <person name="Pirintsos S."/>
            <person name="Studholme D.J."/>
            <person name="Pavlidis P."/>
            <person name="Sarris P.F."/>
        </authorList>
    </citation>
    <scope>NUCLEOTIDE SEQUENCE [LARGE SCALE GENOMIC DNA]</scope>
    <source>
        <strain evidence="3">cv. PFS-1207/04</strain>
    </source>
</reference>
<proteinExistence type="predicted"/>
<dbReference type="Pfam" id="PF08387">
    <property type="entry name" value="FBD"/>
    <property type="match status" value="1"/>
</dbReference>
<evidence type="ECO:0000259" key="1">
    <source>
        <dbReference type="SMART" id="SM00579"/>
    </source>
</evidence>
<evidence type="ECO:0000313" key="3">
    <source>
        <dbReference type="Proteomes" id="UP000266723"/>
    </source>
</evidence>
<dbReference type="PANTHER" id="PTHR31900">
    <property type="entry name" value="F-BOX/RNI SUPERFAMILY PROTEIN-RELATED"/>
    <property type="match status" value="1"/>
</dbReference>
<organism evidence="2 3">
    <name type="scientific">Brassica cretica</name>
    <name type="common">Mustard</name>
    <dbReference type="NCBI Taxonomy" id="69181"/>
    <lineage>
        <taxon>Eukaryota</taxon>
        <taxon>Viridiplantae</taxon>
        <taxon>Streptophyta</taxon>
        <taxon>Embryophyta</taxon>
        <taxon>Tracheophyta</taxon>
        <taxon>Spermatophyta</taxon>
        <taxon>Magnoliopsida</taxon>
        <taxon>eudicotyledons</taxon>
        <taxon>Gunneridae</taxon>
        <taxon>Pentapetalae</taxon>
        <taxon>rosids</taxon>
        <taxon>malvids</taxon>
        <taxon>Brassicales</taxon>
        <taxon>Brassicaceae</taxon>
        <taxon>Brassiceae</taxon>
        <taxon>Brassica</taxon>
    </lineage>
</organism>
<dbReference type="Proteomes" id="UP000266723">
    <property type="component" value="Unassembled WGS sequence"/>
</dbReference>
<gene>
    <name evidence="2" type="ORF">DY000_02064259</name>
</gene>
<feature type="domain" description="FBD" evidence="1">
    <location>
        <begin position="35"/>
        <end position="101"/>
    </location>
</feature>
<comment type="caution">
    <text evidence="2">The sequence shown here is derived from an EMBL/GenBank/DDBJ whole genome shotgun (WGS) entry which is preliminary data.</text>
</comment>
<sequence>MLPVFLESCPNLKSLVVGSIGCREKEGVNILFQPQCFLSSLEYVKIERPLKGEAMEMRLVSYLLENSKILKKLTLFLDVSIKTEESAVLKKTPYHSKTLYIMPKFCSLT</sequence>
<name>A0ABQ7AXQ7_BRACR</name>
<evidence type="ECO:0000313" key="2">
    <source>
        <dbReference type="EMBL" id="KAF3518871.1"/>
    </source>
</evidence>
<dbReference type="InterPro" id="IPR050232">
    <property type="entry name" value="FBL13/AtMIF1-like"/>
</dbReference>
<accession>A0ABQ7AXQ7</accession>
<dbReference type="SMART" id="SM00579">
    <property type="entry name" value="FBD"/>
    <property type="match status" value="1"/>
</dbReference>
<dbReference type="InterPro" id="IPR006566">
    <property type="entry name" value="FBD"/>
</dbReference>
<protein>
    <recommendedName>
        <fullName evidence="1">FBD domain-containing protein</fullName>
    </recommendedName>
</protein>